<accession>A0A6B3LSD7</accession>
<name>A0A6B3LSD7_9BACT</name>
<proteinExistence type="predicted"/>
<evidence type="ECO:0000256" key="1">
    <source>
        <dbReference type="SAM" id="MobiDB-lite"/>
    </source>
</evidence>
<feature type="signal peptide" evidence="2">
    <location>
        <begin position="1"/>
        <end position="26"/>
    </location>
</feature>
<dbReference type="AlphaFoldDB" id="A0A6B3LSD7"/>
<keyword evidence="2" id="KW-0732">Signal</keyword>
<dbReference type="RefSeq" id="WP_163913233.1">
    <property type="nucleotide sequence ID" value="NZ_JAAGWD010000002.1"/>
</dbReference>
<protein>
    <submittedName>
        <fullName evidence="3">Uncharacterized protein</fullName>
    </submittedName>
</protein>
<comment type="caution">
    <text evidence="3">The sequence shown here is derived from an EMBL/GenBank/DDBJ whole genome shotgun (WGS) entry which is preliminary data.</text>
</comment>
<sequence length="72" mass="7729">MENKQKNAVAKLVLLLLLCLPALAFAQSGNTLQRKTAAEGDTIWVVVNHKNPTSGHSSRSLFTRLSGQAPVS</sequence>
<evidence type="ECO:0000256" key="2">
    <source>
        <dbReference type="SAM" id="SignalP"/>
    </source>
</evidence>
<feature type="chain" id="PRO_5025389147" evidence="2">
    <location>
        <begin position="27"/>
        <end position="72"/>
    </location>
</feature>
<dbReference type="Proteomes" id="UP000474777">
    <property type="component" value="Unassembled WGS sequence"/>
</dbReference>
<reference evidence="3 4" key="1">
    <citation type="submission" date="2020-02" db="EMBL/GenBank/DDBJ databases">
        <authorList>
            <person name="Kim M.K."/>
        </authorList>
    </citation>
    <scope>NUCLEOTIDE SEQUENCE [LARGE SCALE GENOMIC DNA]</scope>
    <source>
        <strain evidence="3 4">BT327</strain>
    </source>
</reference>
<organism evidence="3 4">
    <name type="scientific">Pontibacter burrus</name>
    <dbReference type="NCBI Taxonomy" id="2704466"/>
    <lineage>
        <taxon>Bacteria</taxon>
        <taxon>Pseudomonadati</taxon>
        <taxon>Bacteroidota</taxon>
        <taxon>Cytophagia</taxon>
        <taxon>Cytophagales</taxon>
        <taxon>Hymenobacteraceae</taxon>
        <taxon>Pontibacter</taxon>
    </lineage>
</organism>
<keyword evidence="4" id="KW-1185">Reference proteome</keyword>
<evidence type="ECO:0000313" key="4">
    <source>
        <dbReference type="Proteomes" id="UP000474777"/>
    </source>
</evidence>
<dbReference type="EMBL" id="JAAGWD010000002">
    <property type="protein sequence ID" value="NEM97126.1"/>
    <property type="molecule type" value="Genomic_DNA"/>
</dbReference>
<feature type="region of interest" description="Disordered" evidence="1">
    <location>
        <begin position="51"/>
        <end position="72"/>
    </location>
</feature>
<evidence type="ECO:0000313" key="3">
    <source>
        <dbReference type="EMBL" id="NEM97126.1"/>
    </source>
</evidence>
<gene>
    <name evidence="3" type="ORF">GXP69_05415</name>
</gene>